<dbReference type="InterPro" id="IPR020103">
    <property type="entry name" value="PsdUridine_synth_cat_dom_sf"/>
</dbReference>
<dbReference type="PROSITE" id="PS50984">
    <property type="entry name" value="TRUD"/>
    <property type="match status" value="1"/>
</dbReference>
<evidence type="ECO:0000259" key="3">
    <source>
        <dbReference type="PROSITE" id="PS50984"/>
    </source>
</evidence>
<proteinExistence type="inferred from homology"/>
<dbReference type="STRING" id="2309.CF15_01385"/>
<dbReference type="Pfam" id="PF01142">
    <property type="entry name" value="TruD"/>
    <property type="match status" value="1"/>
</dbReference>
<dbReference type="GO" id="GO:0003723">
    <property type="term" value="F:RNA binding"/>
    <property type="evidence" value="ECO:0007669"/>
    <property type="project" value="InterPro"/>
</dbReference>
<dbReference type="PANTHER" id="PTHR13326">
    <property type="entry name" value="TRNA PSEUDOURIDINE SYNTHASE D"/>
    <property type="match status" value="1"/>
</dbReference>
<evidence type="ECO:0000313" key="5">
    <source>
        <dbReference type="Proteomes" id="UP000053352"/>
    </source>
</evidence>
<dbReference type="Proteomes" id="UP000053352">
    <property type="component" value="Unassembled WGS sequence"/>
</dbReference>
<evidence type="ECO:0000256" key="2">
    <source>
        <dbReference type="ARBA" id="ARBA00023235"/>
    </source>
</evidence>
<comment type="caution">
    <text evidence="4">The sequence shown here is derived from an EMBL/GenBank/DDBJ whole genome shotgun (WGS) entry which is preliminary data.</text>
</comment>
<comment type="similarity">
    <text evidence="1">Belongs to the pseudouridine synthase TruD family.</text>
</comment>
<dbReference type="InterPro" id="IPR042214">
    <property type="entry name" value="TruD_catalytic"/>
</dbReference>
<feature type="domain" description="TRUD" evidence="3">
    <location>
        <begin position="125"/>
        <end position="309"/>
    </location>
</feature>
<sequence>MAEEPELALEPRGRYCVYLLAKRGLPSGAAARLLARLIGAPAEAAMIAGLKDTEATTLQYACLPCPRDPPVLVTVPGRLWARLLGRASRCPRRGVLRGNRFTIVLEPLGSCRELEEALESLRAARLPAYYGYQRFGTRRPDTHLQGLALLRGDQAAYARELLASPYPDESPAARRCRRSLWRAPGCSGSRLYEARAAGAKGPGWLRHLVPRQVLELQLAALQAYIFNRYLSLRISMGHSLGEKLPGERLLGGRPYAPVPGIGYRLGTGGAARELLEEAIGSIGLSPEDLAKPPPGLPRLRPYWRPVYTTPQGLAAARLPGCRLAVRFSLERGMYATLLLRELAEPPGCV</sequence>
<organism evidence="4 5">
    <name type="scientific">Pyrodictium occultum</name>
    <dbReference type="NCBI Taxonomy" id="2309"/>
    <lineage>
        <taxon>Archaea</taxon>
        <taxon>Thermoproteota</taxon>
        <taxon>Thermoprotei</taxon>
        <taxon>Desulfurococcales</taxon>
        <taxon>Pyrodictiaceae</taxon>
        <taxon>Pyrodictium</taxon>
    </lineage>
</organism>
<keyword evidence="2" id="KW-0413">Isomerase</keyword>
<gene>
    <name evidence="4" type="ORF">CF15_01385</name>
</gene>
<dbReference type="InterPro" id="IPR001656">
    <property type="entry name" value="PsdUridine_synth_TruD"/>
</dbReference>
<accession>A0A0V8RU56</accession>
<name>A0A0V8RU56_PYROC</name>
<reference evidence="4 5" key="1">
    <citation type="submission" date="2015-11" db="EMBL/GenBank/DDBJ databases">
        <title>Genome sequence of Pyrodictium occultum PL-19, a marine hyperthermophilic archaeon isolated from Volcano, Italy.</title>
        <authorList>
            <person name="Utturkar S."/>
            <person name="Huber H."/>
            <person name="Leptihn S."/>
            <person name="Brown S."/>
            <person name="Stetter K.O."/>
            <person name="Podar M."/>
        </authorList>
    </citation>
    <scope>NUCLEOTIDE SEQUENCE [LARGE SCALE GENOMIC DNA]</scope>
    <source>
        <strain evidence="4 5">PL-19</strain>
    </source>
</reference>
<evidence type="ECO:0000256" key="1">
    <source>
        <dbReference type="ARBA" id="ARBA00007953"/>
    </source>
</evidence>
<dbReference type="Gene3D" id="3.30.2350.20">
    <property type="entry name" value="TruD, catalytic domain"/>
    <property type="match status" value="2"/>
</dbReference>
<dbReference type="InterPro" id="IPR011760">
    <property type="entry name" value="PsdUridine_synth_TruD_insert"/>
</dbReference>
<evidence type="ECO:0000313" key="4">
    <source>
        <dbReference type="EMBL" id="KSW11522.1"/>
    </source>
</evidence>
<dbReference type="GO" id="GO:0009982">
    <property type="term" value="F:pseudouridine synthase activity"/>
    <property type="evidence" value="ECO:0007669"/>
    <property type="project" value="InterPro"/>
</dbReference>
<dbReference type="PANTHER" id="PTHR13326:SF21">
    <property type="entry name" value="PSEUDOURIDYLATE SYNTHASE PUS7L"/>
    <property type="match status" value="1"/>
</dbReference>
<keyword evidence="5" id="KW-1185">Reference proteome</keyword>
<dbReference type="AlphaFoldDB" id="A0A0V8RU56"/>
<protein>
    <recommendedName>
        <fullName evidence="3">TRUD domain-containing protein</fullName>
    </recommendedName>
</protein>
<dbReference type="GO" id="GO:0001522">
    <property type="term" value="P:pseudouridine synthesis"/>
    <property type="evidence" value="ECO:0007669"/>
    <property type="project" value="InterPro"/>
</dbReference>
<dbReference type="SUPFAM" id="SSF55120">
    <property type="entry name" value="Pseudouridine synthase"/>
    <property type="match status" value="1"/>
</dbReference>
<dbReference type="EMBL" id="LNTB01000001">
    <property type="protein sequence ID" value="KSW11522.1"/>
    <property type="molecule type" value="Genomic_DNA"/>
</dbReference>